<evidence type="ECO:0000256" key="1">
    <source>
        <dbReference type="SAM" id="MobiDB-lite"/>
    </source>
</evidence>
<feature type="compositionally biased region" description="Polar residues" evidence="1">
    <location>
        <begin position="83"/>
        <end position="99"/>
    </location>
</feature>
<organism evidence="2">
    <name type="scientific">Sesamum calycinum</name>
    <dbReference type="NCBI Taxonomy" id="2727403"/>
    <lineage>
        <taxon>Eukaryota</taxon>
        <taxon>Viridiplantae</taxon>
        <taxon>Streptophyta</taxon>
        <taxon>Embryophyta</taxon>
        <taxon>Tracheophyta</taxon>
        <taxon>Spermatophyta</taxon>
        <taxon>Magnoliopsida</taxon>
        <taxon>eudicotyledons</taxon>
        <taxon>Gunneridae</taxon>
        <taxon>Pentapetalae</taxon>
        <taxon>asterids</taxon>
        <taxon>lamiids</taxon>
        <taxon>Lamiales</taxon>
        <taxon>Pedaliaceae</taxon>
        <taxon>Sesamum</taxon>
    </lineage>
</organism>
<feature type="compositionally biased region" description="Polar residues" evidence="1">
    <location>
        <begin position="113"/>
        <end position="123"/>
    </location>
</feature>
<evidence type="ECO:0000313" key="2">
    <source>
        <dbReference type="EMBL" id="KAL0368728.1"/>
    </source>
</evidence>
<sequence>MEKGAKRKKHRDEKRSPLQDLNGLPIHKSNSSNPSVSIEAPKGAHLGKKPRTLSRITSYAAKKSAADTSKLLPRSKENEVPRKQSSQKSNRNQPQTGSQRRFWRNNGRPVHENGQNSKLSSVHGNPVNKLSKGSGEFQAKMKKSQGNGTGKLPFELLGVANCSNLNSAEDCTPVGKGLGLDSDSISFADHEPVIEDSVYERGDRNSANAVKTPPVEASLSPEIQSHSRSKLLVLKSAATPVCYGAGHLISGVTDKRKCRRRGSLKGGSEKINLFGEKSEEVVNDLQDSPIPLLAEASVRWLLSPCDEDRDNEGSDSTNRLDQCRTMYDNDLGRLTLLTSSSKLCGDASHLLCADSSYNDSGGIDNMANKRRNRNVILSPIKDSESQGVLEPSHDKVDELLLAISPSATYSGHGISSREGKSSGDNVIGDTSVLCIDSLSSGNVIQTPNSDLSSGGRVHGNLVLSELDSMTDALNRMELSPGSEMSTWEAPCLGFHFADMAAPPSSIELSQLPEDVDSVSSWMLDSTLDNMAVSQMRISWRDGLASRIQETDEFDWCCLSEEDVDADGCHGEQVTLHQPIKSGEDKEIYLSSNCGGKSYLEAKSGEDEENDPGIDIDISPMLSEYEPCISARGKKRLSSHRPNICAESICTNGGGLVASGLDDNMKLMAIRNIVMLVNSLAKQLELRGIFVFFMLHVDGFEAAFRFEEGFEERISNDFICCAEKLFIRGDE</sequence>
<reference evidence="2" key="2">
    <citation type="journal article" date="2024" name="Plant">
        <title>Genomic evolution and insights into agronomic trait innovations of Sesamum species.</title>
        <authorList>
            <person name="Miao H."/>
            <person name="Wang L."/>
            <person name="Qu L."/>
            <person name="Liu H."/>
            <person name="Sun Y."/>
            <person name="Le M."/>
            <person name="Wang Q."/>
            <person name="Wei S."/>
            <person name="Zheng Y."/>
            <person name="Lin W."/>
            <person name="Duan Y."/>
            <person name="Cao H."/>
            <person name="Xiong S."/>
            <person name="Wang X."/>
            <person name="Wei L."/>
            <person name="Li C."/>
            <person name="Ma Q."/>
            <person name="Ju M."/>
            <person name="Zhao R."/>
            <person name="Li G."/>
            <person name="Mu C."/>
            <person name="Tian Q."/>
            <person name="Mei H."/>
            <person name="Zhang T."/>
            <person name="Gao T."/>
            <person name="Zhang H."/>
        </authorList>
    </citation>
    <scope>NUCLEOTIDE SEQUENCE</scope>
    <source>
        <strain evidence="2">KEN8</strain>
    </source>
</reference>
<accession>A0AAW2QLL7</accession>
<gene>
    <name evidence="2" type="ORF">Scaly_1091700</name>
</gene>
<name>A0AAW2QLL7_9LAMI</name>
<comment type="caution">
    <text evidence="2">The sequence shown here is derived from an EMBL/GenBank/DDBJ whole genome shotgun (WGS) entry which is preliminary data.</text>
</comment>
<reference evidence="2" key="1">
    <citation type="submission" date="2020-06" db="EMBL/GenBank/DDBJ databases">
        <authorList>
            <person name="Li T."/>
            <person name="Hu X."/>
            <person name="Zhang T."/>
            <person name="Song X."/>
            <person name="Zhang H."/>
            <person name="Dai N."/>
            <person name="Sheng W."/>
            <person name="Hou X."/>
            <person name="Wei L."/>
        </authorList>
    </citation>
    <scope>NUCLEOTIDE SEQUENCE</scope>
    <source>
        <strain evidence="2">KEN8</strain>
        <tissue evidence="2">Leaf</tissue>
    </source>
</reference>
<proteinExistence type="predicted"/>
<dbReference type="AlphaFoldDB" id="A0AAW2QLL7"/>
<feature type="region of interest" description="Disordered" evidence="1">
    <location>
        <begin position="1"/>
        <end position="148"/>
    </location>
</feature>
<dbReference type="PANTHER" id="PTHR36022">
    <property type="entry name" value="GPI-ANCHORED ADHESIN-LIKE PROTEIN"/>
    <property type="match status" value="1"/>
</dbReference>
<feature type="compositionally biased region" description="Basic residues" evidence="1">
    <location>
        <begin position="1"/>
        <end position="12"/>
    </location>
</feature>
<protein>
    <submittedName>
        <fullName evidence="2">Uncharacterized protein</fullName>
    </submittedName>
</protein>
<dbReference type="PANTHER" id="PTHR36022:SF1">
    <property type="entry name" value="GPI-ANCHORED ADHESIN-LIKE PROTEIN"/>
    <property type="match status" value="1"/>
</dbReference>
<dbReference type="EMBL" id="JACGWM010000006">
    <property type="protein sequence ID" value="KAL0368728.1"/>
    <property type="molecule type" value="Genomic_DNA"/>
</dbReference>